<dbReference type="EMBL" id="JAFBFH010000022">
    <property type="protein sequence ID" value="MBM7716078.1"/>
    <property type="molecule type" value="Genomic_DNA"/>
</dbReference>
<keyword evidence="5 10" id="KW-0620">Polyamine biosynthesis</keyword>
<comment type="subunit">
    <text evidence="10">Heterotetramer of two alpha and two beta chains arranged as a dimer of alpha/beta heterodimers.</text>
</comment>
<comment type="caution">
    <text evidence="11">The sequence shown here is derived from an EMBL/GenBank/DDBJ whole genome shotgun (WGS) entry which is preliminary data.</text>
</comment>
<keyword evidence="1 10" id="KW-0949">S-adenosyl-L-methionine</keyword>
<protein>
    <recommendedName>
        <fullName evidence="10">S-adenosylmethionine decarboxylase proenzyme</fullName>
        <shortName evidence="10">AdoMetDC</shortName>
        <shortName evidence="10">SAMDC</shortName>
        <ecNumber evidence="10">4.1.1.50</ecNumber>
    </recommendedName>
    <component>
        <recommendedName>
            <fullName evidence="10">S-adenosylmethionine decarboxylase beta chain</fullName>
        </recommendedName>
    </component>
    <component>
        <recommendedName>
            <fullName evidence="10">S-adenosylmethionine decarboxylase alpha chain</fullName>
        </recommendedName>
    </component>
</protein>
<comment type="cofactor">
    <cofactor evidence="10">
        <name>pyruvate</name>
        <dbReference type="ChEBI" id="CHEBI:15361"/>
    </cofactor>
    <text evidence="10">Binds 1 pyruvoyl group covalently per subunit.</text>
</comment>
<evidence type="ECO:0000313" key="12">
    <source>
        <dbReference type="Proteomes" id="UP000823485"/>
    </source>
</evidence>
<evidence type="ECO:0000256" key="10">
    <source>
        <dbReference type="HAMAP-Rule" id="MF_00464"/>
    </source>
</evidence>
<keyword evidence="2 10" id="KW-0210">Decarboxylase</keyword>
<feature type="active site" description="Proton donor; for catalytic activity" evidence="10">
    <location>
        <position position="85"/>
    </location>
</feature>
<feature type="active site" description="Proton acceptor; for processing activity" evidence="10">
    <location>
        <position position="70"/>
    </location>
</feature>
<evidence type="ECO:0000256" key="1">
    <source>
        <dbReference type="ARBA" id="ARBA00022691"/>
    </source>
</evidence>
<evidence type="ECO:0000256" key="2">
    <source>
        <dbReference type="ARBA" id="ARBA00022793"/>
    </source>
</evidence>
<dbReference type="EC" id="4.1.1.50" evidence="10"/>
<dbReference type="InterPro" id="IPR003826">
    <property type="entry name" value="AdoMetDC_fam_prok"/>
</dbReference>
<accession>A0ABS2R8V1</accession>
<evidence type="ECO:0000256" key="3">
    <source>
        <dbReference type="ARBA" id="ARBA00022813"/>
    </source>
</evidence>
<comment type="catalytic activity">
    <reaction evidence="10">
        <text>S-adenosyl-L-methionine + H(+) = S-adenosyl 3-(methylsulfanyl)propylamine + CO2</text>
        <dbReference type="Rhea" id="RHEA:15981"/>
        <dbReference type="ChEBI" id="CHEBI:15378"/>
        <dbReference type="ChEBI" id="CHEBI:16526"/>
        <dbReference type="ChEBI" id="CHEBI:57443"/>
        <dbReference type="ChEBI" id="CHEBI:59789"/>
        <dbReference type="EC" id="4.1.1.50"/>
    </reaction>
</comment>
<keyword evidence="7 10" id="KW-0456">Lyase</keyword>
<comment type="PTM">
    <text evidence="10">Is synthesized initially as an inactive proenzyme. Formation of the active enzyme involves a self-maturation process in which the active site pyruvoyl group is generated from an internal serine residue via an autocatalytic post-translational modification. Two non-identical subunits are generated from the proenzyme in this reaction, and the pyruvate is formed at the N-terminus of the alpha chain, which is derived from the carboxyl end of the proenzyme. The post-translation cleavage follows an unusual pathway, termed non-hydrolytic serinolysis, in which the side chain hydroxyl group of the serine supplies its oxygen atom to form the C-terminus of the beta chain, while the remainder of the serine residue undergoes an oxidative deamination to produce ammonia and the pyruvoyl group blocking the N-terminus of the alpha chain.</text>
</comment>
<sequence length="138" mass="15167">MKYTTEGIHITADLWSIDPSIIKNNVLLAALAKNAAKMSGATIVSAQCKEFQPYGMTAVILLSESHLSIHSYPEKSFIAIDCYTCGEKTDPELAIHHFISSLKPLKAYVRKLKRGAGMIRDMPIKMKLDPAGCIKSLT</sequence>
<evidence type="ECO:0000256" key="5">
    <source>
        <dbReference type="ARBA" id="ARBA00023115"/>
    </source>
</evidence>
<name>A0ABS2R8V1_9BACI</name>
<evidence type="ECO:0000313" key="11">
    <source>
        <dbReference type="EMBL" id="MBM7716078.1"/>
    </source>
</evidence>
<dbReference type="Pfam" id="PF02675">
    <property type="entry name" value="AdoMet_dc"/>
    <property type="match status" value="1"/>
</dbReference>
<dbReference type="InterPro" id="IPR017716">
    <property type="entry name" value="S-AdoMet_deCOase_pro-enz"/>
</dbReference>
<gene>
    <name evidence="10" type="primary">speH</name>
    <name evidence="11" type="ORF">JOC94_003089</name>
</gene>
<keyword evidence="12" id="KW-1185">Reference proteome</keyword>
<organism evidence="11 12">
    <name type="scientific">Siminovitchia thermophila</name>
    <dbReference type="NCBI Taxonomy" id="1245522"/>
    <lineage>
        <taxon>Bacteria</taxon>
        <taxon>Bacillati</taxon>
        <taxon>Bacillota</taxon>
        <taxon>Bacilli</taxon>
        <taxon>Bacillales</taxon>
        <taxon>Bacillaceae</taxon>
        <taxon>Siminovitchia</taxon>
    </lineage>
</organism>
<feature type="chain" id="PRO_5044913710" description="S-adenosylmethionine decarboxylase alpha chain" evidence="10">
    <location>
        <begin position="65"/>
        <end position="138"/>
    </location>
</feature>
<dbReference type="HAMAP" id="MF_00464">
    <property type="entry name" value="AdoMetDC_1"/>
    <property type="match status" value="1"/>
</dbReference>
<keyword evidence="9 10" id="KW-0670">Pyruvate</keyword>
<feature type="modified residue" description="Pyruvic acid (Ser); by autocatalysis" evidence="10">
    <location>
        <position position="65"/>
    </location>
</feature>
<keyword evidence="3 10" id="KW-0068">Autocatalytic cleavage</keyword>
<dbReference type="InterPro" id="IPR016067">
    <property type="entry name" value="S-AdoMet_deCO2ase_core"/>
</dbReference>
<evidence type="ECO:0000256" key="6">
    <source>
        <dbReference type="ARBA" id="ARBA00023145"/>
    </source>
</evidence>
<proteinExistence type="inferred from homology"/>
<evidence type="ECO:0000256" key="9">
    <source>
        <dbReference type="ARBA" id="ARBA00023317"/>
    </source>
</evidence>
<dbReference type="GO" id="GO:0004014">
    <property type="term" value="F:adenosylmethionine decarboxylase activity"/>
    <property type="evidence" value="ECO:0007669"/>
    <property type="project" value="UniProtKB-EC"/>
</dbReference>
<dbReference type="RefSeq" id="WP_077109583.1">
    <property type="nucleotide sequence ID" value="NZ_JAFBFH010000022.1"/>
</dbReference>
<keyword evidence="6 10" id="KW-0865">Zymogen</keyword>
<evidence type="ECO:0000256" key="7">
    <source>
        <dbReference type="ARBA" id="ARBA00023239"/>
    </source>
</evidence>
<dbReference type="Gene3D" id="3.60.90.10">
    <property type="entry name" value="S-adenosylmethionine decarboxylase"/>
    <property type="match status" value="1"/>
</dbReference>
<keyword evidence="8 10" id="KW-0704">Schiff base</keyword>
<feature type="active site" description="Schiff-base intermediate with substrate; via pyruvic acid" evidence="10">
    <location>
        <position position="65"/>
    </location>
</feature>
<comment type="similarity">
    <text evidence="10">Belongs to the prokaryotic AdoMetDC family. Type 1 subfamily.</text>
</comment>
<comment type="function">
    <text evidence="10">Catalyzes the decarboxylation of S-adenosylmethionine to S-adenosylmethioninamine (dcAdoMet), the propylamine donor required for the synthesis of the polyamines spermine and spermidine from the diamine putrescine.</text>
</comment>
<feature type="site" description="Cleavage (non-hydrolytic); by autolysis" evidence="10">
    <location>
        <begin position="64"/>
        <end position="65"/>
    </location>
</feature>
<dbReference type="PANTHER" id="PTHR33866">
    <property type="entry name" value="S-ADENOSYLMETHIONINE DECARBOXYLASE PROENZYME"/>
    <property type="match status" value="1"/>
</dbReference>
<keyword evidence="4 10" id="KW-0745">Spermidine biosynthesis</keyword>
<evidence type="ECO:0000256" key="8">
    <source>
        <dbReference type="ARBA" id="ARBA00023270"/>
    </source>
</evidence>
<feature type="chain" id="PRO_5044913709" description="S-adenosylmethionine decarboxylase beta chain" evidence="10">
    <location>
        <begin position="1"/>
        <end position="64"/>
    </location>
</feature>
<dbReference type="PANTHER" id="PTHR33866:SF2">
    <property type="entry name" value="S-ADENOSYLMETHIONINE DECARBOXYLASE PROENZYME"/>
    <property type="match status" value="1"/>
</dbReference>
<dbReference type="NCBIfam" id="TIGR03330">
    <property type="entry name" value="SAM_DCase_Bsu"/>
    <property type="match status" value="1"/>
</dbReference>
<dbReference type="SUPFAM" id="SSF56276">
    <property type="entry name" value="S-adenosylmethionine decarboxylase"/>
    <property type="match status" value="1"/>
</dbReference>
<comment type="pathway">
    <text evidence="10">Amine and polyamine biosynthesis; S-adenosylmethioninamine biosynthesis; S-adenosylmethioninamine from S-adenosyl-L-methionine: step 1/1.</text>
</comment>
<dbReference type="Proteomes" id="UP000823485">
    <property type="component" value="Unassembled WGS sequence"/>
</dbReference>
<reference evidence="11 12" key="1">
    <citation type="submission" date="2021-01" db="EMBL/GenBank/DDBJ databases">
        <title>Genomic Encyclopedia of Type Strains, Phase IV (KMG-IV): sequencing the most valuable type-strain genomes for metagenomic binning, comparative biology and taxonomic classification.</title>
        <authorList>
            <person name="Goeker M."/>
        </authorList>
    </citation>
    <scope>NUCLEOTIDE SEQUENCE [LARGE SCALE GENOMIC DNA]</scope>
    <source>
        <strain evidence="11 12">DSM 105453</strain>
    </source>
</reference>
<evidence type="ECO:0000256" key="4">
    <source>
        <dbReference type="ARBA" id="ARBA00023066"/>
    </source>
</evidence>